<keyword evidence="2" id="KW-1185">Reference proteome</keyword>
<name>A0ABT1CCR4_9HYPH</name>
<evidence type="ECO:0000313" key="1">
    <source>
        <dbReference type="EMBL" id="MCO6052313.1"/>
    </source>
</evidence>
<evidence type="ECO:0000313" key="2">
    <source>
        <dbReference type="Proteomes" id="UP001205906"/>
    </source>
</evidence>
<comment type="caution">
    <text evidence="1">The sequence shown here is derived from an EMBL/GenBank/DDBJ whole genome shotgun (WGS) entry which is preliminary data.</text>
</comment>
<dbReference type="Gene3D" id="6.10.250.730">
    <property type="match status" value="1"/>
</dbReference>
<sequence length="112" mass="12305">MHHQSALDVASFGCPIRLSGGASNLPLKANIMQHDRFDNPIVVKSEAEGGQQSLRTAREARDFLLTSWPGKKSEKYRAAIQACHDAELGEKPAMAARRAFMTASREVDIILN</sequence>
<dbReference type="EMBL" id="JAMXQS010000014">
    <property type="protein sequence ID" value="MCO6052313.1"/>
    <property type="molecule type" value="Genomic_DNA"/>
</dbReference>
<dbReference type="Pfam" id="PF06169">
    <property type="entry name" value="DUF982"/>
    <property type="match status" value="1"/>
</dbReference>
<dbReference type="Proteomes" id="UP001205906">
    <property type="component" value="Unassembled WGS sequence"/>
</dbReference>
<reference evidence="1 2" key="1">
    <citation type="submission" date="2022-06" db="EMBL/GenBank/DDBJ databases">
        <title>Mesorhizobium sp. strain RP14 Genome sequencing and assembly.</title>
        <authorList>
            <person name="Kim I."/>
        </authorList>
    </citation>
    <scope>NUCLEOTIDE SEQUENCE [LARGE SCALE GENOMIC DNA]</scope>
    <source>
        <strain evidence="2">RP14(2022)</strain>
    </source>
</reference>
<dbReference type="RefSeq" id="WP_252822711.1">
    <property type="nucleotide sequence ID" value="NZ_JAMXQS010000014.1"/>
</dbReference>
<organism evidence="1 2">
    <name type="scientific">Mesorhizobium liriopis</name>
    <dbReference type="NCBI Taxonomy" id="2953882"/>
    <lineage>
        <taxon>Bacteria</taxon>
        <taxon>Pseudomonadati</taxon>
        <taxon>Pseudomonadota</taxon>
        <taxon>Alphaproteobacteria</taxon>
        <taxon>Hyphomicrobiales</taxon>
        <taxon>Phyllobacteriaceae</taxon>
        <taxon>Mesorhizobium</taxon>
    </lineage>
</organism>
<proteinExistence type="predicted"/>
<gene>
    <name evidence="1" type="ORF">NGM99_21215</name>
</gene>
<dbReference type="InterPro" id="IPR010385">
    <property type="entry name" value="DUF982"/>
</dbReference>
<protein>
    <submittedName>
        <fullName evidence="1">DUF982 domain-containing protein</fullName>
    </submittedName>
</protein>
<accession>A0ABT1CCR4</accession>